<dbReference type="GO" id="GO:0006357">
    <property type="term" value="P:regulation of transcription by RNA polymerase II"/>
    <property type="evidence" value="ECO:0007669"/>
    <property type="project" value="TreeGrafter"/>
</dbReference>
<sequence length="634" mass="68692">MATSQSLPTSSIAPSMKPEALTDFVLFEENEPIYFDSRHAMLENPSSIDNNLHTRQQQQEAVSKPFYPMDLPPATSASSFDNYPPYTGYGISESFADEMPPAPGVLVHPPTFPYPSNIPQDDYRQSPFPSPVTSAGGWDGHSSVTSAISGSEAGSNSPYLNDDGLYTTQYPTGSVDPSLISIPSPNQLNDDAPASASSHGSPGWQSAPSPVSNPGSPVFNKPVRSGGSVGRLSPYPARERPAPYPTRRPSVSSQGSRRSHGSPIGAGNLEWGVRAPSSSASVPSSHSGVGSSGKDTVCPECNKSFRDLRAHQLTHQLERPVKCPIATCEYSKKGFARKYDCQRHTLTHYKGTMVCGFCPGSGSAVEKSFNRADVFKRHLMSVHNVEQTPPNGRKKIGSKQGSFTASPTEEDRFSGAYITGKCSICAVTFATAQQFYEHLDECVQLKVVQEEPAAAFNEMNLDSVKLEDMEEASEKGKRFNKDEEEEDEEDDETFTPPGRKSTGKLGRNGFKRATRGGAKKPASGNGSVIGGGSIQKPASRPRPRKRKNFPAGWGSQPEQMVTKRRCLMVFDGPKLLCRDEMMMSTEWEVRAPLGGDSYVSDLDFWTMRRAEAFLDAAPSKTAQSTSSGIVGEAR</sequence>
<keyword evidence="7" id="KW-0539">Nucleus</keyword>
<feature type="compositionally biased region" description="Polar residues" evidence="8">
    <location>
        <begin position="204"/>
        <end position="215"/>
    </location>
</feature>
<keyword evidence="11" id="KW-1185">Reference proteome</keyword>
<dbReference type="EMBL" id="ML119144">
    <property type="protein sequence ID" value="RPB10271.1"/>
    <property type="molecule type" value="Genomic_DNA"/>
</dbReference>
<evidence type="ECO:0000256" key="5">
    <source>
        <dbReference type="ARBA" id="ARBA00023015"/>
    </source>
</evidence>
<keyword evidence="3" id="KW-0863">Zinc-finger</keyword>
<dbReference type="OrthoDB" id="4738706at2759"/>
<dbReference type="GO" id="GO:0008270">
    <property type="term" value="F:zinc ion binding"/>
    <property type="evidence" value="ECO:0007669"/>
    <property type="project" value="UniProtKB-KW"/>
</dbReference>
<feature type="compositionally biased region" description="Basic residues" evidence="8">
    <location>
        <begin position="509"/>
        <end position="518"/>
    </location>
</feature>
<feature type="region of interest" description="Disordered" evidence="8">
    <location>
        <begin position="385"/>
        <end position="408"/>
    </location>
</feature>
<dbReference type="STRING" id="1392247.A0A3N4KPI0"/>
<feature type="domain" description="C2H2-type" evidence="9">
    <location>
        <begin position="321"/>
        <end position="348"/>
    </location>
</feature>
<keyword evidence="4" id="KW-0862">Zinc</keyword>
<feature type="compositionally biased region" description="Acidic residues" evidence="8">
    <location>
        <begin position="482"/>
        <end position="493"/>
    </location>
</feature>
<evidence type="ECO:0000256" key="2">
    <source>
        <dbReference type="ARBA" id="ARBA00022723"/>
    </source>
</evidence>
<evidence type="ECO:0000256" key="7">
    <source>
        <dbReference type="ARBA" id="ARBA00023242"/>
    </source>
</evidence>
<dbReference type="InterPro" id="IPR051061">
    <property type="entry name" value="Zinc_finger_trans_reg"/>
</dbReference>
<protein>
    <recommendedName>
        <fullName evidence="9">C2H2-type domain-containing protein</fullName>
    </recommendedName>
</protein>
<name>A0A3N4KPI0_9PEZI</name>
<comment type="subcellular location">
    <subcellularLocation>
        <location evidence="1">Nucleus</location>
    </subcellularLocation>
</comment>
<evidence type="ECO:0000313" key="10">
    <source>
        <dbReference type="EMBL" id="RPB10271.1"/>
    </source>
</evidence>
<feature type="region of interest" description="Disordered" evidence="8">
    <location>
        <begin position="97"/>
        <end position="296"/>
    </location>
</feature>
<dbReference type="AlphaFoldDB" id="A0A3N4KPI0"/>
<keyword evidence="2" id="KW-0479">Metal-binding</keyword>
<feature type="domain" description="C2H2-type" evidence="9">
    <location>
        <begin position="296"/>
        <end position="315"/>
    </location>
</feature>
<keyword evidence="5" id="KW-0805">Transcription regulation</keyword>
<evidence type="ECO:0000256" key="6">
    <source>
        <dbReference type="ARBA" id="ARBA00023163"/>
    </source>
</evidence>
<dbReference type="PANTHER" id="PTHR46179:SF13">
    <property type="entry name" value="C2H2-TYPE DOMAIN-CONTAINING PROTEIN"/>
    <property type="match status" value="1"/>
</dbReference>
<evidence type="ECO:0000256" key="1">
    <source>
        <dbReference type="ARBA" id="ARBA00004123"/>
    </source>
</evidence>
<keyword evidence="6" id="KW-0804">Transcription</keyword>
<gene>
    <name evidence="10" type="ORF">P167DRAFT_491228</name>
</gene>
<feature type="compositionally biased region" description="Basic and acidic residues" evidence="8">
    <location>
        <begin position="464"/>
        <end position="481"/>
    </location>
</feature>
<organism evidence="10 11">
    <name type="scientific">Morchella conica CCBAS932</name>
    <dbReference type="NCBI Taxonomy" id="1392247"/>
    <lineage>
        <taxon>Eukaryota</taxon>
        <taxon>Fungi</taxon>
        <taxon>Dikarya</taxon>
        <taxon>Ascomycota</taxon>
        <taxon>Pezizomycotina</taxon>
        <taxon>Pezizomycetes</taxon>
        <taxon>Pezizales</taxon>
        <taxon>Morchellaceae</taxon>
        <taxon>Morchella</taxon>
    </lineage>
</organism>
<dbReference type="Gene3D" id="3.30.160.60">
    <property type="entry name" value="Classic Zinc Finger"/>
    <property type="match status" value="1"/>
</dbReference>
<dbReference type="SMART" id="SM00355">
    <property type="entry name" value="ZnF_C2H2"/>
    <property type="match status" value="4"/>
</dbReference>
<reference evidence="10 11" key="1">
    <citation type="journal article" date="2018" name="Nat. Ecol. Evol.">
        <title>Pezizomycetes genomes reveal the molecular basis of ectomycorrhizal truffle lifestyle.</title>
        <authorList>
            <person name="Murat C."/>
            <person name="Payen T."/>
            <person name="Noel B."/>
            <person name="Kuo A."/>
            <person name="Morin E."/>
            <person name="Chen J."/>
            <person name="Kohler A."/>
            <person name="Krizsan K."/>
            <person name="Balestrini R."/>
            <person name="Da Silva C."/>
            <person name="Montanini B."/>
            <person name="Hainaut M."/>
            <person name="Levati E."/>
            <person name="Barry K.W."/>
            <person name="Belfiori B."/>
            <person name="Cichocki N."/>
            <person name="Clum A."/>
            <person name="Dockter R.B."/>
            <person name="Fauchery L."/>
            <person name="Guy J."/>
            <person name="Iotti M."/>
            <person name="Le Tacon F."/>
            <person name="Lindquist E.A."/>
            <person name="Lipzen A."/>
            <person name="Malagnac F."/>
            <person name="Mello A."/>
            <person name="Molinier V."/>
            <person name="Miyauchi S."/>
            <person name="Poulain J."/>
            <person name="Riccioni C."/>
            <person name="Rubini A."/>
            <person name="Sitrit Y."/>
            <person name="Splivallo R."/>
            <person name="Traeger S."/>
            <person name="Wang M."/>
            <person name="Zifcakova L."/>
            <person name="Wipf D."/>
            <person name="Zambonelli A."/>
            <person name="Paolocci F."/>
            <person name="Nowrousian M."/>
            <person name="Ottonello S."/>
            <person name="Baldrian P."/>
            <person name="Spatafora J.W."/>
            <person name="Henrissat B."/>
            <person name="Nagy L.G."/>
            <person name="Aury J.M."/>
            <person name="Wincker P."/>
            <person name="Grigoriev I.V."/>
            <person name="Bonfante P."/>
            <person name="Martin F.M."/>
        </authorList>
    </citation>
    <scope>NUCLEOTIDE SEQUENCE [LARGE SCALE GENOMIC DNA]</scope>
    <source>
        <strain evidence="10 11">CCBAS932</strain>
    </source>
</reference>
<evidence type="ECO:0000256" key="3">
    <source>
        <dbReference type="ARBA" id="ARBA00022771"/>
    </source>
</evidence>
<proteinExistence type="predicted"/>
<evidence type="ECO:0000256" key="4">
    <source>
        <dbReference type="ARBA" id="ARBA00022833"/>
    </source>
</evidence>
<feature type="region of interest" description="Disordered" evidence="8">
    <location>
        <begin position="459"/>
        <end position="557"/>
    </location>
</feature>
<feature type="domain" description="C2H2-type" evidence="9">
    <location>
        <begin position="353"/>
        <end position="383"/>
    </location>
</feature>
<dbReference type="GO" id="GO:0005634">
    <property type="term" value="C:nucleus"/>
    <property type="evidence" value="ECO:0007669"/>
    <property type="project" value="UniProtKB-SubCell"/>
</dbReference>
<feature type="compositionally biased region" description="Low complexity" evidence="8">
    <location>
        <begin position="192"/>
        <end position="203"/>
    </location>
</feature>
<evidence type="ECO:0000256" key="8">
    <source>
        <dbReference type="SAM" id="MobiDB-lite"/>
    </source>
</evidence>
<dbReference type="InterPro" id="IPR013087">
    <property type="entry name" value="Znf_C2H2_type"/>
</dbReference>
<feature type="compositionally biased region" description="Polar residues" evidence="8">
    <location>
        <begin position="142"/>
        <end position="159"/>
    </location>
</feature>
<dbReference type="Proteomes" id="UP000277580">
    <property type="component" value="Unassembled WGS sequence"/>
</dbReference>
<feature type="domain" description="C2H2-type" evidence="9">
    <location>
        <begin position="420"/>
        <end position="440"/>
    </location>
</feature>
<evidence type="ECO:0000313" key="11">
    <source>
        <dbReference type="Proteomes" id="UP000277580"/>
    </source>
</evidence>
<accession>A0A3N4KPI0</accession>
<evidence type="ECO:0000259" key="9">
    <source>
        <dbReference type="SMART" id="SM00355"/>
    </source>
</evidence>
<feature type="compositionally biased region" description="Basic residues" evidence="8">
    <location>
        <begin position="539"/>
        <end position="548"/>
    </location>
</feature>
<dbReference type="PANTHER" id="PTHR46179">
    <property type="entry name" value="ZINC FINGER PROTEIN"/>
    <property type="match status" value="1"/>
</dbReference>
<feature type="compositionally biased region" description="Low complexity" evidence="8">
    <location>
        <begin position="275"/>
        <end position="289"/>
    </location>
</feature>
<dbReference type="InParanoid" id="A0A3N4KPI0"/>